<reference evidence="3 4" key="1">
    <citation type="submission" date="2016-10" db="EMBL/GenBank/DDBJ databases">
        <authorList>
            <person name="de Groot N.N."/>
        </authorList>
    </citation>
    <scope>NUCLEOTIDE SEQUENCE [LARGE SCALE GENOMIC DNA]</scope>
    <source>
        <strain evidence="3 4">DSM 1736</strain>
    </source>
</reference>
<dbReference type="InterPro" id="IPR042100">
    <property type="entry name" value="Bug_dom1"/>
</dbReference>
<evidence type="ECO:0000256" key="1">
    <source>
        <dbReference type="ARBA" id="ARBA00006987"/>
    </source>
</evidence>
<feature type="chain" id="PRO_5038640156" evidence="2">
    <location>
        <begin position="21"/>
        <end position="337"/>
    </location>
</feature>
<dbReference type="AlphaFoldDB" id="A0A1G9L565"/>
<dbReference type="Gene3D" id="3.40.190.150">
    <property type="entry name" value="Bordetella uptake gene, domain 1"/>
    <property type="match status" value="1"/>
</dbReference>
<evidence type="ECO:0000313" key="3">
    <source>
        <dbReference type="EMBL" id="SDL57071.1"/>
    </source>
</evidence>
<dbReference type="Pfam" id="PF03401">
    <property type="entry name" value="TctC"/>
    <property type="match status" value="1"/>
</dbReference>
<dbReference type="CDD" id="cd07012">
    <property type="entry name" value="PBP2_Bug_TTT"/>
    <property type="match status" value="1"/>
</dbReference>
<keyword evidence="4" id="KW-1185">Reference proteome</keyword>
<dbReference type="PIRSF" id="PIRSF017082">
    <property type="entry name" value="YflP"/>
    <property type="match status" value="1"/>
</dbReference>
<gene>
    <name evidence="3" type="ORF">SAMN04488502_101235</name>
</gene>
<keyword evidence="3" id="KW-0675">Receptor</keyword>
<sequence length="337" mass="37032">MKLTKSIILALMLLYLMGLAGCGTKETPATVAEKYPDRPITLIVPFAAGGTTDMVARAMERVAYKHLGQNLMIKNVTGAGGSLGWNELVESNDDGYTLGIVVTSVLLQSLYEQSRYHYTSALDPLVQIMDVPPVVVVRADKSWKDMTELIKHAKEHPSDIKLGHQGLGTGNHVAGERINRKVGINVPQVPFKGDSEVVAALLGDHVQYIIVPPPVIKEYVKSGMVKVLGTTAMKRMTDPVFSNAPTLQEQGIDVVFSSWYGIAVHKGLPPEIKAKLLAGLEKTVNDPEYIENMKKLGMEVDYLGHEEFFKKWLVDARQLKEVVKESGITEKIAAQKK</sequence>
<dbReference type="STRING" id="146817.SAMN04488502_101235"/>
<dbReference type="PROSITE" id="PS51257">
    <property type="entry name" value="PROKAR_LIPOPROTEIN"/>
    <property type="match status" value="1"/>
</dbReference>
<proteinExistence type="inferred from homology"/>
<comment type="similarity">
    <text evidence="1">Belongs to the UPF0065 (bug) family.</text>
</comment>
<dbReference type="PANTHER" id="PTHR42928:SF5">
    <property type="entry name" value="BLR1237 PROTEIN"/>
    <property type="match status" value="1"/>
</dbReference>
<organism evidence="3 4">
    <name type="scientific">Dendrosporobacter quercicolus</name>
    <dbReference type="NCBI Taxonomy" id="146817"/>
    <lineage>
        <taxon>Bacteria</taxon>
        <taxon>Bacillati</taxon>
        <taxon>Bacillota</taxon>
        <taxon>Negativicutes</taxon>
        <taxon>Selenomonadales</taxon>
        <taxon>Sporomusaceae</taxon>
        <taxon>Dendrosporobacter</taxon>
    </lineage>
</organism>
<name>A0A1G9L565_9FIRM</name>
<dbReference type="SUPFAM" id="SSF53850">
    <property type="entry name" value="Periplasmic binding protein-like II"/>
    <property type="match status" value="1"/>
</dbReference>
<evidence type="ECO:0000313" key="4">
    <source>
        <dbReference type="Proteomes" id="UP000214880"/>
    </source>
</evidence>
<dbReference type="EMBL" id="FNHB01000001">
    <property type="protein sequence ID" value="SDL57071.1"/>
    <property type="molecule type" value="Genomic_DNA"/>
</dbReference>
<dbReference type="RefSeq" id="WP_245697981.1">
    <property type="nucleotide sequence ID" value="NZ_FNHB01000001.1"/>
</dbReference>
<dbReference type="PANTHER" id="PTHR42928">
    <property type="entry name" value="TRICARBOXYLATE-BINDING PROTEIN"/>
    <property type="match status" value="1"/>
</dbReference>
<keyword evidence="2" id="KW-0732">Signal</keyword>
<evidence type="ECO:0000256" key="2">
    <source>
        <dbReference type="SAM" id="SignalP"/>
    </source>
</evidence>
<feature type="signal peptide" evidence="2">
    <location>
        <begin position="1"/>
        <end position="20"/>
    </location>
</feature>
<dbReference type="Proteomes" id="UP000214880">
    <property type="component" value="Unassembled WGS sequence"/>
</dbReference>
<dbReference type="Gene3D" id="3.40.190.10">
    <property type="entry name" value="Periplasmic binding protein-like II"/>
    <property type="match status" value="1"/>
</dbReference>
<protein>
    <submittedName>
        <fullName evidence="3">Tripartite-type tricarboxylate transporter, receptor component TctC</fullName>
    </submittedName>
</protein>
<accession>A0A1G9L565</accession>
<dbReference type="InterPro" id="IPR005064">
    <property type="entry name" value="BUG"/>
</dbReference>